<keyword evidence="2" id="KW-0539">Nucleus</keyword>
<dbReference type="PANTHER" id="PTHR20938">
    <property type="entry name" value="INTEGRATOR COMPLEX SUBUNIT 4"/>
    <property type="match status" value="1"/>
</dbReference>
<dbReference type="EMBL" id="LLXH01000046">
    <property type="protein sequence ID" value="PKC74604.1"/>
    <property type="molecule type" value="Genomic_DNA"/>
</dbReference>
<evidence type="ECO:0000313" key="8">
    <source>
        <dbReference type="Proteomes" id="UP000232688"/>
    </source>
</evidence>
<dbReference type="Proteomes" id="UP000232688">
    <property type="component" value="Unassembled WGS sequence"/>
</dbReference>
<reference evidence="6 9" key="1">
    <citation type="submission" date="2016-04" db="EMBL/GenBank/DDBJ databases">
        <title>Genome analyses suggest a sexual origin of heterokaryosis in a supposedly ancient asexual fungus.</title>
        <authorList>
            <person name="Ropars J."/>
            <person name="Sedzielewska K."/>
            <person name="Noel J."/>
            <person name="Charron P."/>
            <person name="Farinelli L."/>
            <person name="Marton T."/>
            <person name="Kruger M."/>
            <person name="Pelin A."/>
            <person name="Brachmann A."/>
            <person name="Corradi N."/>
        </authorList>
    </citation>
    <scope>NUCLEOTIDE SEQUENCE [LARGE SCALE GENOMIC DNA]</scope>
    <source>
        <strain evidence="6 9">A5</strain>
    </source>
</reference>
<sequence length="1033" mass="118264">MKRTYHPTQDFRQNIIPAKTRVFEYEADDISSSVSHIQKFEDLNEALSNIKVENTTSSRVKEKSNVLDAKMDIDDISSFDVKGDDMMNIDSLSNQQTIPNEHELNMTELFSAEVRNRIHSLRRFTKLLPYMDDANKKTLFDYLRKLLYNEQDKDVKILVIILLGKLALDPIINYSIVLEEFMDQMQSNSTELKCKIYDTIVRILQARFESILQMPKLNTILKFLCVKATNELTDSHYSIRSSCISLLASLAPIIIRVKSMRGQAKFTEQEYLDETQIQTIIRDFGKDSDPRVRSNALKALLQLHNCDYKLDLSLYNLCVACLTDDYEEVRIEALSLIWVLSSIYPERTVQLDDKITQVFRLIDDAFIKICDMVCDESVKVRSKACNIMGSYKLVEDSILLSTLSQQVISHGKPRKPMFKKSRYIPNPEGDIDVESAEVRLLKSSANGAFIHGLEDAFQDVRNAAIDSICELSMQNQKFSKRAVEFLVDMFQDEIDFVRLNSITSLRKIGTLQPIELDSELLQITLSVLNDADPIVRESTHGMLGVARITSPELIPPFIKELLASMSRYPEDQLSIYQCFREFGSAHGEYIEKFIPKFFKMESSYISKEINQNDRGHIGNLILAFNASISNPKILSILPKYAFRHYEYLRDKYPNCFPEVKIPGDAPRQSIRVNADDNTQSFMNQTIKMVFSMGNFFKTGDFKSALRIAKVCTNNLKYISHVPSLSGSAIFIIMYLDCVKTIIQTKQNYLEASTFTTAADTAARLLSSSYIMEYKLIGLSVPTKTFVIYLRVLANIVWIFGCLTESNNGQGLSFLSKKGLLKSFIKRVSDLQRKIERDNFLSKNLTKLQTKLNKASVSPTIENMMSLFDYIMDYNLIDIDLSDEVKRSEATIVKPVSNLDQPLEFQSEFPSTINIEAELRNIVDTTSVTIQVIFPDQSIEHFRPPSADFVIAEMDKLQLRTQIDISQPAWTEPCYIQLKVVCEFEPDIPELDQHIMRQSVDGNISGNTSENTIDLSEPVKYYIWPRDLLSKRIR</sequence>
<dbReference type="Proteomes" id="UP000232722">
    <property type="component" value="Unassembled WGS sequence"/>
</dbReference>
<dbReference type="Pfam" id="PF25458">
    <property type="entry name" value="INTS4_C"/>
    <property type="match status" value="1"/>
</dbReference>
<reference evidence="7 8" key="4">
    <citation type="submission" date="2017-10" db="EMBL/GenBank/DDBJ databases">
        <title>Genome analyses suggest a sexual origin of heterokaryosis in a supposedly ancient asexual fungus.</title>
        <authorList>
            <person name="Corradi N."/>
            <person name="Sedzielewska K."/>
            <person name="Noel J."/>
            <person name="Charron P."/>
            <person name="Farinelli L."/>
            <person name="Marton T."/>
            <person name="Kruger M."/>
            <person name="Pelin A."/>
            <person name="Brachmann A."/>
            <person name="Corradi N."/>
        </authorList>
    </citation>
    <scope>NUCLEOTIDE SEQUENCE [LARGE SCALE GENOMIC DNA]</scope>
    <source>
        <strain evidence="7 8">A1</strain>
    </source>
</reference>
<organism evidence="5 10">
    <name type="scientific">Rhizophagus irregularis</name>
    <dbReference type="NCBI Taxonomy" id="588596"/>
    <lineage>
        <taxon>Eukaryota</taxon>
        <taxon>Fungi</taxon>
        <taxon>Fungi incertae sedis</taxon>
        <taxon>Mucoromycota</taxon>
        <taxon>Glomeromycotina</taxon>
        <taxon>Glomeromycetes</taxon>
        <taxon>Glomerales</taxon>
        <taxon>Glomeraceae</taxon>
        <taxon>Rhizophagus</taxon>
    </lineage>
</organism>
<dbReference type="InterPro" id="IPR011989">
    <property type="entry name" value="ARM-like"/>
</dbReference>
<protein>
    <submittedName>
        <fullName evidence="6">ARM repeat-containing protein</fullName>
    </submittedName>
</protein>
<reference evidence="6 9" key="2">
    <citation type="submission" date="2017-09" db="EMBL/GenBank/DDBJ databases">
        <title>Extensive intraspecific genome diversity in a model arbuscular mycorrhizal fungus.</title>
        <authorList>
            <person name="Chen E.C."/>
            <person name="Morin E."/>
            <person name="Beaudet D."/>
            <person name="Noel J."/>
            <person name="Ndikumana S."/>
            <person name="Charron P."/>
            <person name="St-Onge C."/>
            <person name="Giorgi J."/>
            <person name="Grigoriev I.V."/>
            <person name="Roux C."/>
            <person name="Martin F.M."/>
            <person name="Corradi N."/>
        </authorList>
    </citation>
    <scope>NUCLEOTIDE SEQUENCE [LARGE SCALE GENOMIC DNA]</scope>
    <source>
        <strain evidence="6 9">A5</strain>
    </source>
</reference>
<evidence type="ECO:0000259" key="4">
    <source>
        <dbReference type="Pfam" id="PF25458"/>
    </source>
</evidence>
<evidence type="ECO:0000256" key="1">
    <source>
        <dbReference type="ARBA" id="ARBA00004123"/>
    </source>
</evidence>
<dbReference type="VEuPathDB" id="FungiDB:RhiirA1_529438"/>
<feature type="domain" description="INTS4 8 helical bundle" evidence="3">
    <location>
        <begin position="680"/>
        <end position="842"/>
    </location>
</feature>
<dbReference type="Pfam" id="PF24493">
    <property type="entry name" value="INTS4_8HBD"/>
    <property type="match status" value="1"/>
</dbReference>
<dbReference type="AlphaFoldDB" id="A0A2I1E772"/>
<dbReference type="InterPro" id="IPR056235">
    <property type="entry name" value="INTS4_8HBD"/>
</dbReference>
<accession>A0A2I1E772</accession>
<dbReference type="InterPro" id="IPR016024">
    <property type="entry name" value="ARM-type_fold"/>
</dbReference>
<feature type="domain" description="Integrator complex subunit 4/Protein SIEL C-terminal Ig-like" evidence="4">
    <location>
        <begin position="890"/>
        <end position="1025"/>
    </location>
</feature>
<dbReference type="SUPFAM" id="SSF48371">
    <property type="entry name" value="ARM repeat"/>
    <property type="match status" value="1"/>
</dbReference>
<dbReference type="VEuPathDB" id="FungiDB:RhiirFUN_018809"/>
<evidence type="ECO:0000259" key="3">
    <source>
        <dbReference type="Pfam" id="PF24493"/>
    </source>
</evidence>
<dbReference type="EMBL" id="LLXJ01000094">
    <property type="protein sequence ID" value="PKC15311.1"/>
    <property type="molecule type" value="Genomic_DNA"/>
</dbReference>
<evidence type="ECO:0000313" key="10">
    <source>
        <dbReference type="Proteomes" id="UP000684084"/>
    </source>
</evidence>
<dbReference type="PANTHER" id="PTHR20938:SF0">
    <property type="entry name" value="INTEGRATOR COMPLEX SUBUNIT 4"/>
    <property type="match status" value="1"/>
</dbReference>
<evidence type="ECO:0000313" key="6">
    <source>
        <dbReference type="EMBL" id="PKC15311.1"/>
    </source>
</evidence>
<reference evidence="5" key="5">
    <citation type="submission" date="2020-05" db="EMBL/GenBank/DDBJ databases">
        <authorList>
            <person name="Rincon C."/>
            <person name="Sanders R I."/>
            <person name="Robbins C."/>
            <person name="Chaturvedi A."/>
        </authorList>
    </citation>
    <scope>NUCLEOTIDE SEQUENCE</scope>
    <source>
        <strain evidence="5">CHB12</strain>
    </source>
</reference>
<proteinExistence type="predicted"/>
<dbReference type="GO" id="GO:0016180">
    <property type="term" value="P:snRNA processing"/>
    <property type="evidence" value="ECO:0007669"/>
    <property type="project" value="TreeGrafter"/>
</dbReference>
<evidence type="ECO:0000313" key="5">
    <source>
        <dbReference type="EMBL" id="CAB5361629.1"/>
    </source>
</evidence>
<reference evidence="7 8" key="3">
    <citation type="submission" date="2017-10" db="EMBL/GenBank/DDBJ databases">
        <title>Extensive intraspecific genome diversity in a model arbuscular mycorrhizal fungus.</title>
        <authorList>
            <person name="Chen E.C.H."/>
            <person name="Morin E."/>
            <person name="Baudet D."/>
            <person name="Noel J."/>
            <person name="Ndikumana S."/>
            <person name="Charron P."/>
            <person name="St-Onge C."/>
            <person name="Giorgi J."/>
            <person name="Grigoriev I.V."/>
            <person name="Roux C."/>
            <person name="Martin F.M."/>
            <person name="Corradi N."/>
        </authorList>
    </citation>
    <scope>NUCLEOTIDE SEQUENCE [LARGE SCALE GENOMIC DNA]</scope>
    <source>
        <strain evidence="7 8">A1</strain>
    </source>
</reference>
<dbReference type="GO" id="GO:0032039">
    <property type="term" value="C:integrator complex"/>
    <property type="evidence" value="ECO:0007669"/>
    <property type="project" value="TreeGrafter"/>
</dbReference>
<comment type="caution">
    <text evidence="5">The sequence shown here is derived from an EMBL/GenBank/DDBJ whole genome shotgun (WGS) entry which is preliminary data.</text>
</comment>
<dbReference type="Gene3D" id="1.25.10.10">
    <property type="entry name" value="Leucine-rich Repeat Variant"/>
    <property type="match status" value="2"/>
</dbReference>
<name>A0A2I1E772_9GLOM</name>
<dbReference type="InterPro" id="IPR057412">
    <property type="entry name" value="INTS4_C"/>
</dbReference>
<evidence type="ECO:0000256" key="2">
    <source>
        <dbReference type="ARBA" id="ARBA00023242"/>
    </source>
</evidence>
<gene>
    <name evidence="5" type="ORF">CHRIB12_LOCUS8788</name>
    <name evidence="7" type="ORF">RhiirA1_529438</name>
    <name evidence="6" type="ORF">RhiirA5_494669</name>
</gene>
<evidence type="ECO:0000313" key="9">
    <source>
        <dbReference type="Proteomes" id="UP000232722"/>
    </source>
</evidence>
<evidence type="ECO:0000313" key="7">
    <source>
        <dbReference type="EMBL" id="PKC74604.1"/>
    </source>
</evidence>
<dbReference type="EMBL" id="CAGKOT010000016">
    <property type="protein sequence ID" value="CAB5361629.1"/>
    <property type="molecule type" value="Genomic_DNA"/>
</dbReference>
<dbReference type="OrthoDB" id="18190at2759"/>
<dbReference type="VEuPathDB" id="FungiDB:FUN_019919"/>
<comment type="subcellular location">
    <subcellularLocation>
        <location evidence="1">Nucleus</location>
    </subcellularLocation>
</comment>
<dbReference type="Proteomes" id="UP000684084">
    <property type="component" value="Unassembled WGS sequence"/>
</dbReference>